<reference evidence="1" key="2">
    <citation type="submission" date="2025-09" db="UniProtKB">
        <authorList>
            <consortium name="Ensembl"/>
        </authorList>
    </citation>
    <scope>IDENTIFICATION</scope>
</reference>
<dbReference type="Ensembl" id="ENSSMRT00000010794.1">
    <property type="protein sequence ID" value="ENSSMRP00000009263.1"/>
    <property type="gene ID" value="ENSSMRG00000007397.1"/>
</dbReference>
<organism evidence="1 2">
    <name type="scientific">Salvator merianae</name>
    <name type="common">Argentine black and white tegu</name>
    <name type="synonym">Tupinambis merianae</name>
    <dbReference type="NCBI Taxonomy" id="96440"/>
    <lineage>
        <taxon>Eukaryota</taxon>
        <taxon>Metazoa</taxon>
        <taxon>Chordata</taxon>
        <taxon>Craniata</taxon>
        <taxon>Vertebrata</taxon>
        <taxon>Euteleostomi</taxon>
        <taxon>Lepidosauria</taxon>
        <taxon>Squamata</taxon>
        <taxon>Bifurcata</taxon>
        <taxon>Unidentata</taxon>
        <taxon>Episquamata</taxon>
        <taxon>Laterata</taxon>
        <taxon>Teiioidea</taxon>
        <taxon>Teiidae</taxon>
        <taxon>Salvator</taxon>
    </lineage>
</organism>
<proteinExistence type="predicted"/>
<name>A0A8D0BJW9_SALMN</name>
<dbReference type="Pfam" id="PF07004">
    <property type="entry name" value="SHIPPO-rpt"/>
    <property type="match status" value="3"/>
</dbReference>
<dbReference type="PANTHER" id="PTHR21580:SF3">
    <property type="entry name" value="OUTER DENSE FIBER PROTEIN 3-LIKE PROTEIN 1"/>
    <property type="match status" value="1"/>
</dbReference>
<dbReference type="AlphaFoldDB" id="A0A8D0BJW9"/>
<reference evidence="1" key="1">
    <citation type="submission" date="2025-08" db="UniProtKB">
        <authorList>
            <consortium name="Ensembl"/>
        </authorList>
    </citation>
    <scope>IDENTIFICATION</scope>
</reference>
<evidence type="ECO:0000313" key="2">
    <source>
        <dbReference type="Proteomes" id="UP000694421"/>
    </source>
</evidence>
<dbReference type="GeneTree" id="ENSGT00940000162054"/>
<dbReference type="Proteomes" id="UP000694421">
    <property type="component" value="Unplaced"/>
</dbReference>
<keyword evidence="2" id="KW-1185">Reference proteome</keyword>
<evidence type="ECO:0000313" key="1">
    <source>
        <dbReference type="Ensembl" id="ENSSMRP00000009263.1"/>
    </source>
</evidence>
<protein>
    <submittedName>
        <fullName evidence="1">Ciliary microtubule associated protein 1C</fullName>
    </submittedName>
</protein>
<dbReference type="InterPro" id="IPR051291">
    <property type="entry name" value="CIMAP"/>
</dbReference>
<sequence length="252" mass="27879">TLEPIGTQKAVYVSFGENSSVSLTGPGPAKYGRNPCTGIKDHDFTIYAEPAYTMRVKSKDKCKRTRGAEYVLSKTHLGKSIVFGTQEHQFYNIPPTPAPNEYYVEKIHPPEEPNAPAYTMGSRTCYWESSPFPGPNHYTLPRTLGPKLPIHPSAPCVSMASGASVWGYAKDYVKGPGPAMYTIPEPDVYLHHQPAYSMSQRLNAPSKDYIPGPPDYKADLVTVHKPRAPRFSLGIRHSEYSHGTPPLCIVKE</sequence>
<dbReference type="OMA" id="YTLHTRH"/>
<accession>A0A8D0BJW9</accession>
<dbReference type="InterPro" id="IPR010736">
    <property type="entry name" value="SHIPPO-rpt"/>
</dbReference>
<dbReference type="PANTHER" id="PTHR21580">
    <property type="entry name" value="SHIPPO-1-RELATED"/>
    <property type="match status" value="1"/>
</dbReference>
<dbReference type="GO" id="GO:0005856">
    <property type="term" value="C:cytoskeleton"/>
    <property type="evidence" value="ECO:0007669"/>
    <property type="project" value="TreeGrafter"/>
</dbReference>